<dbReference type="Pfam" id="PF14849">
    <property type="entry name" value="YidC_periplas"/>
    <property type="match status" value="1"/>
</dbReference>
<dbReference type="InterPro" id="IPR047196">
    <property type="entry name" value="YidC_ALB_C"/>
</dbReference>
<dbReference type="InterPro" id="IPR028055">
    <property type="entry name" value="YidC/Oxa/ALB_C"/>
</dbReference>
<evidence type="ECO:0000256" key="9">
    <source>
        <dbReference type="ARBA" id="ARBA00023136"/>
    </source>
</evidence>
<comment type="subunit">
    <text evidence="13">Interacts with the Sec translocase complex via SecD. Specifically interacts with transmembrane segments of nascent integral membrane proteins during membrane integration.</text>
</comment>
<evidence type="ECO:0000259" key="16">
    <source>
        <dbReference type="Pfam" id="PF14849"/>
    </source>
</evidence>
<comment type="function">
    <text evidence="13">Required for the insertion and/or proper folding and/or complex formation of integral membrane proteins into the membrane. Involved in integration of membrane proteins that insert both dependently and independently of the Sec translocase complex, as well as at least some lipoproteins. Aids folding of multispanning membrane proteins.</text>
</comment>
<accession>A0A098LDS3</accession>
<comment type="caution">
    <text evidence="13">Lacks conserved residue(s) required for the propagation of feature annotation.</text>
</comment>
<organism evidence="17 18">
    <name type="scientific">Sporocytophaga myxococcoides</name>
    <dbReference type="NCBI Taxonomy" id="153721"/>
    <lineage>
        <taxon>Bacteria</taxon>
        <taxon>Pseudomonadati</taxon>
        <taxon>Bacteroidota</taxon>
        <taxon>Cytophagia</taxon>
        <taxon>Cytophagales</taxon>
        <taxon>Cytophagaceae</taxon>
        <taxon>Sporocytophaga</taxon>
    </lineage>
</organism>
<dbReference type="PANTHER" id="PTHR12428">
    <property type="entry name" value="OXA1"/>
    <property type="match status" value="1"/>
</dbReference>
<keyword evidence="8 13" id="KW-1133">Transmembrane helix</keyword>
<evidence type="ECO:0000256" key="8">
    <source>
        <dbReference type="ARBA" id="ARBA00022989"/>
    </source>
</evidence>
<evidence type="ECO:0000256" key="6">
    <source>
        <dbReference type="ARBA" id="ARBA00022692"/>
    </source>
</evidence>
<evidence type="ECO:0000256" key="7">
    <source>
        <dbReference type="ARBA" id="ARBA00022927"/>
    </source>
</evidence>
<evidence type="ECO:0000256" key="13">
    <source>
        <dbReference type="HAMAP-Rule" id="MF_01810"/>
    </source>
</evidence>
<evidence type="ECO:0000256" key="5">
    <source>
        <dbReference type="ARBA" id="ARBA00022475"/>
    </source>
</evidence>
<feature type="transmembrane region" description="Helical" evidence="13">
    <location>
        <begin position="465"/>
        <end position="484"/>
    </location>
</feature>
<dbReference type="InterPro" id="IPR028053">
    <property type="entry name" value="Membr_insert_YidC_N"/>
</dbReference>
<dbReference type="GO" id="GO:0051205">
    <property type="term" value="P:protein insertion into membrane"/>
    <property type="evidence" value="ECO:0007669"/>
    <property type="project" value="TreeGrafter"/>
</dbReference>
<feature type="region of interest" description="Disordered" evidence="14">
    <location>
        <begin position="1"/>
        <end position="33"/>
    </location>
</feature>
<dbReference type="NCBIfam" id="TIGR03593">
    <property type="entry name" value="yidC_nterm"/>
    <property type="match status" value="1"/>
</dbReference>
<comment type="similarity">
    <text evidence="2 13">Belongs to the OXA1/ALB3/YidC family. Type 1 subfamily.</text>
</comment>
<evidence type="ECO:0000256" key="14">
    <source>
        <dbReference type="SAM" id="MobiDB-lite"/>
    </source>
</evidence>
<dbReference type="NCBIfam" id="NF002356">
    <property type="entry name" value="PRK01318.2-3"/>
    <property type="match status" value="1"/>
</dbReference>
<keyword evidence="6 13" id="KW-0812">Transmembrane</keyword>
<dbReference type="STRING" id="153721.MYP_2333"/>
<dbReference type="Pfam" id="PF02096">
    <property type="entry name" value="60KD_IMP"/>
    <property type="match status" value="1"/>
</dbReference>
<dbReference type="GO" id="GO:0032977">
    <property type="term" value="F:membrane insertase activity"/>
    <property type="evidence" value="ECO:0007669"/>
    <property type="project" value="InterPro"/>
</dbReference>
<dbReference type="GO" id="GO:0015031">
    <property type="term" value="P:protein transport"/>
    <property type="evidence" value="ECO:0007669"/>
    <property type="project" value="UniProtKB-KW"/>
</dbReference>
<gene>
    <name evidence="13" type="primary">yidC</name>
    <name evidence="17" type="ORF">MYP_2333</name>
</gene>
<dbReference type="NCBIfam" id="TIGR03592">
    <property type="entry name" value="yidC_oxa1_cterm"/>
    <property type="match status" value="1"/>
</dbReference>
<evidence type="ECO:0000256" key="2">
    <source>
        <dbReference type="ARBA" id="ARBA00010527"/>
    </source>
</evidence>
<comment type="caution">
    <text evidence="17">The sequence shown here is derived from an EMBL/GenBank/DDBJ whole genome shotgun (WGS) entry which is preliminary data.</text>
</comment>
<keyword evidence="4 13" id="KW-0813">Transport</keyword>
<keyword evidence="18" id="KW-1185">Reference proteome</keyword>
<dbReference type="HAMAP" id="MF_01810">
    <property type="entry name" value="YidC_type1"/>
    <property type="match status" value="1"/>
</dbReference>
<keyword evidence="9 13" id="KW-0472">Membrane</keyword>
<dbReference type="InterPro" id="IPR038221">
    <property type="entry name" value="YidC_periplasmic_sf"/>
</dbReference>
<evidence type="ECO:0000256" key="4">
    <source>
        <dbReference type="ARBA" id="ARBA00022448"/>
    </source>
</evidence>
<dbReference type="eggNOG" id="COG0706">
    <property type="taxonomic scope" value="Bacteria"/>
</dbReference>
<evidence type="ECO:0000259" key="15">
    <source>
        <dbReference type="Pfam" id="PF02096"/>
    </source>
</evidence>
<proteinExistence type="inferred from homology"/>
<evidence type="ECO:0000256" key="10">
    <source>
        <dbReference type="ARBA" id="ARBA00023186"/>
    </source>
</evidence>
<protein>
    <recommendedName>
        <fullName evidence="3 13">Membrane protein insertase YidC</fullName>
    </recommendedName>
    <alternativeName>
        <fullName evidence="12 13">Foldase YidC</fullName>
    </alternativeName>
    <alternativeName>
        <fullName evidence="11 13">Membrane integrase YidC</fullName>
    </alternativeName>
    <alternativeName>
        <fullName evidence="13">Membrane protein YidC</fullName>
    </alternativeName>
</protein>
<keyword evidence="10 13" id="KW-0143">Chaperone</keyword>
<feature type="transmembrane region" description="Helical" evidence="13">
    <location>
        <begin position="338"/>
        <end position="358"/>
    </location>
</feature>
<feature type="domain" description="Membrane insertase YidC N-terminal" evidence="16">
    <location>
        <begin position="59"/>
        <end position="322"/>
    </location>
</feature>
<dbReference type="CDD" id="cd19961">
    <property type="entry name" value="EcYidC-like_peri"/>
    <property type="match status" value="1"/>
</dbReference>
<reference evidence="17 18" key="1">
    <citation type="submission" date="2014-09" db="EMBL/GenBank/DDBJ databases">
        <title>Sporocytophaga myxococcoides PG-01 genome sequencing.</title>
        <authorList>
            <person name="Liu L."/>
            <person name="Gao P.J."/>
            <person name="Chen G.J."/>
            <person name="Wang L.S."/>
        </authorList>
    </citation>
    <scope>NUCLEOTIDE SEQUENCE [LARGE SCALE GENOMIC DNA]</scope>
    <source>
        <strain evidence="17 18">PG-01</strain>
    </source>
</reference>
<evidence type="ECO:0000313" key="18">
    <source>
        <dbReference type="Proteomes" id="UP000030185"/>
    </source>
</evidence>
<evidence type="ECO:0000256" key="3">
    <source>
        <dbReference type="ARBA" id="ARBA00015325"/>
    </source>
</evidence>
<keyword evidence="5 13" id="KW-1003">Cell membrane</keyword>
<evidence type="ECO:0000256" key="12">
    <source>
        <dbReference type="ARBA" id="ARBA00033342"/>
    </source>
</evidence>
<dbReference type="AlphaFoldDB" id="A0A098LDS3"/>
<dbReference type="PRINTS" id="PR00701">
    <property type="entry name" value="60KDINNERMP"/>
</dbReference>
<evidence type="ECO:0000256" key="11">
    <source>
        <dbReference type="ARBA" id="ARBA00033245"/>
    </source>
</evidence>
<comment type="subcellular location">
    <subcellularLocation>
        <location evidence="1">Cell inner membrane</location>
        <topology evidence="1">Multi-pass membrane protein</topology>
    </subcellularLocation>
    <subcellularLocation>
        <location evidence="13">Cell membrane</location>
        <topology evidence="13">Multi-pass membrane protein</topology>
    </subcellularLocation>
</comment>
<feature type="transmembrane region" description="Helical" evidence="13">
    <location>
        <begin position="496"/>
        <end position="521"/>
    </location>
</feature>
<dbReference type="InterPro" id="IPR019998">
    <property type="entry name" value="Membr_insert_YidC"/>
</dbReference>
<evidence type="ECO:0000256" key="1">
    <source>
        <dbReference type="ARBA" id="ARBA00004429"/>
    </source>
</evidence>
<feature type="domain" description="Membrane insertase YidC/Oxa/ALB C-terminal" evidence="15">
    <location>
        <begin position="338"/>
        <end position="534"/>
    </location>
</feature>
<dbReference type="PANTHER" id="PTHR12428:SF65">
    <property type="entry name" value="CYTOCHROME C OXIDASE ASSEMBLY PROTEIN COX18, MITOCHONDRIAL"/>
    <property type="match status" value="1"/>
</dbReference>
<dbReference type="EMBL" id="BBLT01000004">
    <property type="protein sequence ID" value="GAL85105.1"/>
    <property type="molecule type" value="Genomic_DNA"/>
</dbReference>
<dbReference type="Proteomes" id="UP000030185">
    <property type="component" value="Unassembled WGS sequence"/>
</dbReference>
<evidence type="ECO:0000313" key="17">
    <source>
        <dbReference type="EMBL" id="GAL85105.1"/>
    </source>
</evidence>
<feature type="compositionally biased region" description="Low complexity" evidence="14">
    <location>
        <begin position="10"/>
        <end position="24"/>
    </location>
</feature>
<dbReference type="GO" id="GO:0005886">
    <property type="term" value="C:plasma membrane"/>
    <property type="evidence" value="ECO:0007669"/>
    <property type="project" value="UniProtKB-SubCell"/>
</dbReference>
<dbReference type="Gene3D" id="2.70.98.90">
    <property type="match status" value="1"/>
</dbReference>
<sequence>MYFGQKDKPQPNAQQQQSTQVTPQKTEEVIPDSVKQQQLKAAYGELANLASGEAKDVVAENKDIKVTFSSKGGKIKSVLLKHYLTDQKKPLYLLDEANSNISLLAASKTGNLDLSTLFYQAETQKSGDTTKVIFKATLSPGNAISQTYSIAPEGYLVNYDLKFDGMTGILQNQPVVFDWKADAPKVEYDLKQSRITTSVNYYTVKEGFDHLNETSNDPESTTLSEPIKWVSMKQKFFNAGFIAENEFSNGTVKSHVNQGDTASLKHLEASVTLPYNDLTSGKGKYKFYFGPNHYQTLRAVPAPDYDKNVYLGWPVINLINRFIVIPVFNFFETFIGNYGVIIIILVFLLKAILFPLSYKSYISMAKMKVLKPEIDEIKERNGDDMQKVQAEQMQLYQKVGINPLSGCIPVLLQTPILLAMFNFFPNSIELRQEPFLWANDLSTYDSIFSWNTHIWGLSDTYGNHFSLFTFLMTLSTLLLTWVNNQVSTVTGPMKSVSYIMPVVFMFVLNSFPAGLSFYYLVSNLVSIGQQYIIKGFVDENKIRAVLDENRKKYATTGGKKSKWMQRVEEAMKAREEEIKKKKK</sequence>
<name>A0A098LDS3_9BACT</name>
<dbReference type="InterPro" id="IPR001708">
    <property type="entry name" value="YidC/ALB3/OXA1/COX18"/>
</dbReference>
<keyword evidence="7 13" id="KW-0653">Protein transport</keyword>
<dbReference type="CDD" id="cd20070">
    <property type="entry name" value="5TM_YidC_Alb3"/>
    <property type="match status" value="1"/>
</dbReference>